<sequence length="186" mass="19867">MSLTSPAGDQASDQASDLASDLASDQASSSRLHSDLHWLFARLKQGLATAEAPVVREHGLSLWGYTVLMAIVDAPTRSQLALAQAVSVDKSKLVLVLDELEAAGLVRRRPDPADRRARIVEATDTGRRVLDAAREEVRAIENGLLADLEPAARQALSAVLGRLVGTPVARIENGQQYSDGCAPRQP</sequence>
<dbReference type="Pfam" id="PF12802">
    <property type="entry name" value="MarR_2"/>
    <property type="match status" value="1"/>
</dbReference>
<evidence type="ECO:0000313" key="4">
    <source>
        <dbReference type="Proteomes" id="UP001291653"/>
    </source>
</evidence>
<dbReference type="PROSITE" id="PS50995">
    <property type="entry name" value="HTH_MARR_2"/>
    <property type="match status" value="1"/>
</dbReference>
<protein>
    <submittedName>
        <fullName evidence="3">MarR family winged helix-turn-helix transcriptional regulator</fullName>
    </submittedName>
</protein>
<dbReference type="PANTHER" id="PTHR33164:SF99">
    <property type="entry name" value="MARR FAMILY REGULATORY PROTEIN"/>
    <property type="match status" value="1"/>
</dbReference>
<gene>
    <name evidence="3" type="ORF">SYYSPA8_14380</name>
</gene>
<organism evidence="3 4">
    <name type="scientific">Streptomyces yaizuensis</name>
    <dbReference type="NCBI Taxonomy" id="2989713"/>
    <lineage>
        <taxon>Bacteria</taxon>
        <taxon>Bacillati</taxon>
        <taxon>Actinomycetota</taxon>
        <taxon>Actinomycetes</taxon>
        <taxon>Kitasatosporales</taxon>
        <taxon>Streptomycetaceae</taxon>
        <taxon>Streptomyces</taxon>
    </lineage>
</organism>
<dbReference type="InterPro" id="IPR039422">
    <property type="entry name" value="MarR/SlyA-like"/>
</dbReference>
<reference evidence="3 4" key="1">
    <citation type="submission" date="2022-10" db="EMBL/GenBank/DDBJ databases">
        <title>Draft genome sequence of Streptomyces sp. YSPA8.</title>
        <authorList>
            <person name="Moriuchi R."/>
            <person name="Dohra H."/>
            <person name="Yamamura H."/>
            <person name="Kodani S."/>
        </authorList>
    </citation>
    <scope>NUCLEOTIDE SEQUENCE [LARGE SCALE GENOMIC DNA]</scope>
    <source>
        <strain evidence="3 4">YSPA8</strain>
    </source>
</reference>
<dbReference type="PRINTS" id="PR00598">
    <property type="entry name" value="HTHMARR"/>
</dbReference>
<dbReference type="RefSeq" id="WP_323447555.1">
    <property type="nucleotide sequence ID" value="NZ_BSBI01000005.1"/>
</dbReference>
<feature type="region of interest" description="Disordered" evidence="1">
    <location>
        <begin position="1"/>
        <end position="22"/>
    </location>
</feature>
<name>A0ABQ5NZ64_9ACTN</name>
<dbReference type="InterPro" id="IPR036388">
    <property type="entry name" value="WH-like_DNA-bd_sf"/>
</dbReference>
<proteinExistence type="predicted"/>
<dbReference type="InterPro" id="IPR036390">
    <property type="entry name" value="WH_DNA-bd_sf"/>
</dbReference>
<dbReference type="PANTHER" id="PTHR33164">
    <property type="entry name" value="TRANSCRIPTIONAL REGULATOR, MARR FAMILY"/>
    <property type="match status" value="1"/>
</dbReference>
<evidence type="ECO:0000259" key="2">
    <source>
        <dbReference type="PROSITE" id="PS50995"/>
    </source>
</evidence>
<evidence type="ECO:0000313" key="3">
    <source>
        <dbReference type="EMBL" id="GLF95495.1"/>
    </source>
</evidence>
<accession>A0ABQ5NZ64</accession>
<dbReference type="SMART" id="SM00347">
    <property type="entry name" value="HTH_MARR"/>
    <property type="match status" value="1"/>
</dbReference>
<dbReference type="EMBL" id="BSBI01000005">
    <property type="protein sequence ID" value="GLF95495.1"/>
    <property type="molecule type" value="Genomic_DNA"/>
</dbReference>
<feature type="domain" description="HTH marR-type" evidence="2">
    <location>
        <begin position="29"/>
        <end position="165"/>
    </location>
</feature>
<keyword evidence="4" id="KW-1185">Reference proteome</keyword>
<dbReference type="SUPFAM" id="SSF46785">
    <property type="entry name" value="Winged helix' DNA-binding domain"/>
    <property type="match status" value="1"/>
</dbReference>
<dbReference type="Gene3D" id="1.10.10.10">
    <property type="entry name" value="Winged helix-like DNA-binding domain superfamily/Winged helix DNA-binding domain"/>
    <property type="match status" value="1"/>
</dbReference>
<evidence type="ECO:0000256" key="1">
    <source>
        <dbReference type="SAM" id="MobiDB-lite"/>
    </source>
</evidence>
<dbReference type="Proteomes" id="UP001291653">
    <property type="component" value="Unassembled WGS sequence"/>
</dbReference>
<feature type="compositionally biased region" description="Low complexity" evidence="1">
    <location>
        <begin position="9"/>
        <end position="22"/>
    </location>
</feature>
<comment type="caution">
    <text evidence="3">The sequence shown here is derived from an EMBL/GenBank/DDBJ whole genome shotgun (WGS) entry which is preliminary data.</text>
</comment>
<dbReference type="InterPro" id="IPR000835">
    <property type="entry name" value="HTH_MarR-typ"/>
</dbReference>